<dbReference type="InterPro" id="IPR001775">
    <property type="entry name" value="GspD/PilQ"/>
</dbReference>
<evidence type="ECO:0000259" key="3">
    <source>
        <dbReference type="Pfam" id="PF13629"/>
    </source>
</evidence>
<feature type="domain" description="Pilus formation protein N-terminal" evidence="3">
    <location>
        <begin position="23"/>
        <end position="91"/>
    </location>
</feature>
<dbReference type="Proteomes" id="UP001314181">
    <property type="component" value="Unassembled WGS sequence"/>
</dbReference>
<evidence type="ECO:0000313" key="4">
    <source>
        <dbReference type="EMBL" id="CAK8163102.1"/>
    </source>
</evidence>
<proteinExistence type="inferred from homology"/>
<dbReference type="InterPro" id="IPR032789">
    <property type="entry name" value="T2SS-T3SS_pil_N"/>
</dbReference>
<dbReference type="Pfam" id="PF13629">
    <property type="entry name" value="T2SS-T3SS_pil_N"/>
    <property type="match status" value="1"/>
</dbReference>
<evidence type="ECO:0000259" key="2">
    <source>
        <dbReference type="Pfam" id="PF00263"/>
    </source>
</evidence>
<dbReference type="PRINTS" id="PR00811">
    <property type="entry name" value="BCTERIALGSPD"/>
</dbReference>
<keyword evidence="5" id="KW-1185">Reference proteome</keyword>
<comment type="caution">
    <text evidence="4">The sequence shown here is derived from an EMBL/GenBank/DDBJ whole genome shotgun (WGS) entry which is preliminary data.</text>
</comment>
<protein>
    <submittedName>
        <fullName evidence="4">Pilus assembly protein CpaC</fullName>
    </submittedName>
</protein>
<comment type="similarity">
    <text evidence="1">Belongs to the bacterial secretin family.</text>
</comment>
<dbReference type="EMBL" id="CAWVOK010000023">
    <property type="protein sequence ID" value="CAK8163102.1"/>
    <property type="molecule type" value="Genomic_DNA"/>
</dbReference>
<evidence type="ECO:0000256" key="1">
    <source>
        <dbReference type="RuleBase" id="RU004003"/>
    </source>
</evidence>
<dbReference type="PANTHER" id="PTHR30332">
    <property type="entry name" value="PROBABLE GENERAL SECRETION PATHWAY PROTEIN D"/>
    <property type="match status" value="1"/>
</dbReference>
<evidence type="ECO:0000313" key="5">
    <source>
        <dbReference type="Proteomes" id="UP001314181"/>
    </source>
</evidence>
<feature type="domain" description="Type II/III secretion system secretin-like" evidence="2">
    <location>
        <begin position="235"/>
        <end position="401"/>
    </location>
</feature>
<dbReference type="InterPro" id="IPR050810">
    <property type="entry name" value="Bact_Secretion_Sys_Channel"/>
</dbReference>
<organism evidence="4 5">
    <name type="scientific">Candidatus Xenohaliotis californiensis</name>
    <dbReference type="NCBI Taxonomy" id="84677"/>
    <lineage>
        <taxon>Bacteria</taxon>
        <taxon>Pseudomonadati</taxon>
        <taxon>Pseudomonadota</taxon>
        <taxon>Alphaproteobacteria</taxon>
        <taxon>Rickettsiales</taxon>
        <taxon>Anaplasmataceae</taxon>
        <taxon>Candidatus Xenohaliotis</taxon>
    </lineage>
</organism>
<dbReference type="InterPro" id="IPR004846">
    <property type="entry name" value="T2SS/T3SS_dom"/>
</dbReference>
<gene>
    <name evidence="4" type="ORF">CAXC1_300006</name>
</gene>
<sequence>MLLKYLPFLMFILFLSNNIFASAYINMPVGRDEIYSTNQDIASISIGNKDLIEVTKHGNRRLSVHGKKIGSTTLSLYSDHDSVIEKINIKIIQDLPSIRHAINNMFADEKVGIDYMNDSIVLTGKVSSEDAAQKILHMTHKISNEHGSDKIVNLMKTSSNQQVMLRVRVGEIKKNATQMLGSNLSIKNEDINSKLLNSEFNSSTILDTGLFQYQNAASLLYKTASDIVFKVMLSAMQTKGLFKVLAEPNLVAISGQSAKFHAGTEIAIPTAQSSGVNTTEFKPVGVSVSFTPTVLSNDRIRILVEPEVSEISKKTSFNTPSVAVGNVNFVPDINVRKASTTVELAPGESFMIAGLIKNEAHSRSSSIPYTSRIPVIGSLFKAADYAEESSELVISITPYIVNPVDDGDIRLPVDDYQFPSALQAIIMGNNGGYRKIASKKHSPLEGPYGYIMD</sequence>
<accession>A0ABM9N829</accession>
<dbReference type="PANTHER" id="PTHR30332:SF17">
    <property type="entry name" value="TYPE IV PILIATION SYSTEM PROTEIN DR_0774-RELATED"/>
    <property type="match status" value="1"/>
</dbReference>
<reference evidence="4 5" key="1">
    <citation type="submission" date="2024-01" db="EMBL/GenBank/DDBJ databases">
        <authorList>
            <person name="Kunselman E."/>
        </authorList>
    </citation>
    <scope>NUCLEOTIDE SEQUENCE [LARGE SCALE GENOMIC DNA]</scope>
    <source>
        <strain evidence="4">2 abalone samples</strain>
    </source>
</reference>
<dbReference type="Pfam" id="PF00263">
    <property type="entry name" value="Secretin"/>
    <property type="match status" value="1"/>
</dbReference>
<name>A0ABM9N829_9RICK</name>